<gene>
    <name evidence="2" type="ORF">IFM89_013291</name>
</gene>
<feature type="compositionally biased region" description="Polar residues" evidence="1">
    <location>
        <begin position="189"/>
        <end position="201"/>
    </location>
</feature>
<name>A0A835HCD6_9MAGN</name>
<dbReference type="Proteomes" id="UP000631114">
    <property type="component" value="Unassembled WGS sequence"/>
</dbReference>
<feature type="compositionally biased region" description="Polar residues" evidence="1">
    <location>
        <begin position="283"/>
        <end position="295"/>
    </location>
</feature>
<dbReference type="AlphaFoldDB" id="A0A835HCD6"/>
<organism evidence="2 3">
    <name type="scientific">Coptis chinensis</name>
    <dbReference type="NCBI Taxonomy" id="261450"/>
    <lineage>
        <taxon>Eukaryota</taxon>
        <taxon>Viridiplantae</taxon>
        <taxon>Streptophyta</taxon>
        <taxon>Embryophyta</taxon>
        <taxon>Tracheophyta</taxon>
        <taxon>Spermatophyta</taxon>
        <taxon>Magnoliopsida</taxon>
        <taxon>Ranunculales</taxon>
        <taxon>Ranunculaceae</taxon>
        <taxon>Coptidoideae</taxon>
        <taxon>Coptis</taxon>
    </lineage>
</organism>
<evidence type="ECO:0000313" key="2">
    <source>
        <dbReference type="EMBL" id="KAF9596744.1"/>
    </source>
</evidence>
<proteinExistence type="predicted"/>
<comment type="caution">
    <text evidence="2">The sequence shown here is derived from an EMBL/GenBank/DDBJ whole genome shotgun (WGS) entry which is preliminary data.</text>
</comment>
<feature type="region of interest" description="Disordered" evidence="1">
    <location>
        <begin position="115"/>
        <end position="158"/>
    </location>
</feature>
<dbReference type="OrthoDB" id="2009617at2759"/>
<evidence type="ECO:0000256" key="1">
    <source>
        <dbReference type="SAM" id="MobiDB-lite"/>
    </source>
</evidence>
<feature type="region of interest" description="Disordered" evidence="1">
    <location>
        <begin position="372"/>
        <end position="394"/>
    </location>
</feature>
<reference evidence="2 3" key="1">
    <citation type="submission" date="2020-10" db="EMBL/GenBank/DDBJ databases">
        <title>The Coptis chinensis genome and diversification of protoberbering-type alkaloids.</title>
        <authorList>
            <person name="Wang B."/>
            <person name="Shu S."/>
            <person name="Song C."/>
            <person name="Liu Y."/>
        </authorList>
    </citation>
    <scope>NUCLEOTIDE SEQUENCE [LARGE SCALE GENOMIC DNA]</scope>
    <source>
        <strain evidence="2">HL-2020</strain>
        <tissue evidence="2">Leaf</tissue>
    </source>
</reference>
<feature type="compositionally biased region" description="Polar residues" evidence="1">
    <location>
        <begin position="236"/>
        <end position="248"/>
    </location>
</feature>
<keyword evidence="3" id="KW-1185">Reference proteome</keyword>
<evidence type="ECO:0008006" key="4">
    <source>
        <dbReference type="Google" id="ProtNLM"/>
    </source>
</evidence>
<feature type="region of interest" description="Disordered" evidence="1">
    <location>
        <begin position="172"/>
        <end position="203"/>
    </location>
</feature>
<feature type="region of interest" description="Disordered" evidence="1">
    <location>
        <begin position="267"/>
        <end position="297"/>
    </location>
</feature>
<sequence length="606" mass="67999">MALSLRGQREFVIHYDGLWMQIVPGRMKYLDYHGGSQFHLRLDGDELSYMGLIEDIHRSVGDDVPINGVNCICRGFLTTIYNDVGVLKMWDTIKAERDQKFHLFVTMVTPDMMQSTEVPKPKLQSKPNAKPYKKPSIVSKSKLVSTQSPSTPTKPKSILNFEVRRSPRFSSQLSPINLASPPPCESKSKLVSTQSPSTPTKPKSILNFEVRRSPRFSSQLSPINLASPPPCESKSKLVSTQSPSTPTKPKSILNFEVRRSPRISSQLSPINLASPPPCESKSKLVSTQNPSTPTKPKSILNFEVRRSPRFSSQLSPINQASPVIQLSPCEDEDAYEGIQVDEGIQQTAEDVANDFAELFETGEAFVDAVEEASAQEENNGEVQNDDSEDEKGGRYFEKFQTGGPCVDMRCGVSNQSTEYNDDDDFTPQDVDEDEAVCNLVNEATNLEERADDVIDSLGLGTSNLYQDEPIPSVEDEDIKEDNKLKLEPGMQWKSMPECRSYLKSLAIQDIFSSKQKQNDTKRYIIYCIGEDHADKEMVKSCTWKVACSITRDHHTVKLRKFAGAHTCEANRKNHVKQAKAPWVAQVLEDFFRDHPNMKPLDVHKEV</sequence>
<protein>
    <recommendedName>
        <fullName evidence="4">Transposase MuDR plant domain-containing protein</fullName>
    </recommendedName>
</protein>
<evidence type="ECO:0000313" key="3">
    <source>
        <dbReference type="Proteomes" id="UP000631114"/>
    </source>
</evidence>
<dbReference type="EMBL" id="JADFTS010000007">
    <property type="protein sequence ID" value="KAF9596744.1"/>
    <property type="molecule type" value="Genomic_DNA"/>
</dbReference>
<feature type="compositionally biased region" description="Polar residues" evidence="1">
    <location>
        <begin position="138"/>
        <end position="154"/>
    </location>
</feature>
<accession>A0A835HCD6</accession>
<feature type="region of interest" description="Disordered" evidence="1">
    <location>
        <begin position="219"/>
        <end position="250"/>
    </location>
</feature>